<dbReference type="PANTHER" id="PTHR31082">
    <property type="entry name" value="PHEROMONE-REGULATED MEMBRANE PROTEIN 10"/>
    <property type="match status" value="1"/>
</dbReference>
<feature type="transmembrane region" description="Helical" evidence="7">
    <location>
        <begin position="798"/>
        <end position="818"/>
    </location>
</feature>
<feature type="compositionally biased region" description="Low complexity" evidence="6">
    <location>
        <begin position="394"/>
        <end position="410"/>
    </location>
</feature>
<feature type="compositionally biased region" description="Low complexity" evidence="6">
    <location>
        <begin position="250"/>
        <end position="264"/>
    </location>
</feature>
<keyword evidence="11" id="KW-1185">Reference proteome</keyword>
<organism evidence="10 11">
    <name type="scientific">Lentinus tigrinus ALCF2SS1-6</name>
    <dbReference type="NCBI Taxonomy" id="1328759"/>
    <lineage>
        <taxon>Eukaryota</taxon>
        <taxon>Fungi</taxon>
        <taxon>Dikarya</taxon>
        <taxon>Basidiomycota</taxon>
        <taxon>Agaricomycotina</taxon>
        <taxon>Agaricomycetes</taxon>
        <taxon>Polyporales</taxon>
        <taxon>Polyporaceae</taxon>
        <taxon>Lentinus</taxon>
    </lineage>
</organism>
<dbReference type="InterPro" id="IPR051361">
    <property type="entry name" value="ThrE/Ser_Exporter"/>
</dbReference>
<evidence type="ECO:0000256" key="1">
    <source>
        <dbReference type="ARBA" id="ARBA00004141"/>
    </source>
</evidence>
<feature type="compositionally biased region" description="Basic and acidic residues" evidence="6">
    <location>
        <begin position="195"/>
        <end position="209"/>
    </location>
</feature>
<dbReference type="InterPro" id="IPR024528">
    <property type="entry name" value="ThrE_2"/>
</dbReference>
<dbReference type="Pfam" id="PF12821">
    <property type="entry name" value="ThrE_2"/>
    <property type="match status" value="1"/>
</dbReference>
<feature type="compositionally biased region" description="Polar residues" evidence="6">
    <location>
        <begin position="275"/>
        <end position="294"/>
    </location>
</feature>
<feature type="transmembrane region" description="Helical" evidence="7">
    <location>
        <begin position="893"/>
        <end position="914"/>
    </location>
</feature>
<feature type="transmembrane region" description="Helical" evidence="7">
    <location>
        <begin position="683"/>
        <end position="704"/>
    </location>
</feature>
<protein>
    <submittedName>
        <fullName evidence="10">DUF1212-domain-containing protein</fullName>
    </submittedName>
</protein>
<keyword evidence="4 7" id="KW-0472">Membrane</keyword>
<feature type="region of interest" description="Disordered" evidence="6">
    <location>
        <begin position="230"/>
        <end position="315"/>
    </location>
</feature>
<dbReference type="Proteomes" id="UP000313359">
    <property type="component" value="Unassembled WGS sequence"/>
</dbReference>
<dbReference type="Pfam" id="PF06738">
    <property type="entry name" value="ThrE"/>
    <property type="match status" value="1"/>
</dbReference>
<sequence length="929" mass="100760">MSRASPDSAPADTRPPGGTRRSGQKTPRRVQWMFDEPSQAISPSPRALDEHGLDPEAFQTLTHALERHRSSSLDEDPSIPLTSIAPTAFSPAQSLPSSPEISPSAGMHDVPGEVFIDRNETAGLPGRDVEKYAQKQAEKVVRAHKRNIFTRNRNSKHRRSSSHNKSESLVDGLHSSNKGKNPIRSFFKEVTSSADLEKSAEAARTETKQRRPTGILGTLLSIYEPASAMQSGATTPARSSYDESRPTSPFPYSGSLSASSSTAMMPPPPIPSTSKQGNNVYPPGTTDSSATSLRPPNHPWTRAPFFGESRPPKTRSGAGVFGPLIAGTGSIAGVAAPKAATVAPDLKRPGYHLSRYSLESNVPKAKLREKSLSRPQSMLFPSRPTSPTMTQPGTPSEETVSPQSSSSVPATPAPAPGQPMRMRRGWTGSVTNLPKFDLKRWSGAATPSTMPSTPATEVGSEEYESGIDEKKREKRRKRKKAEIWITRHVAEIVCRQEFILKLARAMMMFGGPTHRLSAQIKATGTVLDLELSCMYLPDVMIISFEDPSTSTSNIKFIRQGSALDIGKLQEAHELYWKVIHDEISVKDASVELDELMVRRPYYRNWQLVLFGGACSSFICSVSFNGSFIDSLISFPLGCLLIVIQIFAARNELYSNVFEITVATIFSFIAAALSSASFFCYSAIASASVVLILPGFIVLMGSLELSSRNIVSGAVRVCFSCIYSLFLGFGLAIGATAYSKLTNHSLAGSDDLTCGLSHDPTGPWWQRTPSLWWAFLTVPAYSLFLSLRNHAPWKRRELYLLVAISCIGWVTNHFTGTRFKNQSDISAAVGALAVGFVANVYGRFFNGNAFVVMITGILFQLPSGLANGGLFTFVSQTESGSSTNESYLSGFQTALQLISVSIGLTVGLGISLVLVHPIPSRRRAAGLFTL</sequence>
<keyword evidence="3 7" id="KW-1133">Transmembrane helix</keyword>
<gene>
    <name evidence="10" type="ORF">L227DRAFT_510330</name>
</gene>
<feature type="transmembrane region" description="Helical" evidence="7">
    <location>
        <begin position="769"/>
        <end position="786"/>
    </location>
</feature>
<dbReference type="EMBL" id="ML122297">
    <property type="protein sequence ID" value="RPD55215.1"/>
    <property type="molecule type" value="Genomic_DNA"/>
</dbReference>
<dbReference type="AlphaFoldDB" id="A0A5C2RWL6"/>
<keyword evidence="2 7" id="KW-0812">Transmembrane</keyword>
<evidence type="ECO:0000259" key="8">
    <source>
        <dbReference type="Pfam" id="PF06738"/>
    </source>
</evidence>
<accession>A0A5C2RWL6</accession>
<feature type="compositionally biased region" description="Polar residues" evidence="6">
    <location>
        <begin position="80"/>
        <end position="101"/>
    </location>
</feature>
<feature type="region of interest" description="Disordered" evidence="6">
    <location>
        <begin position="1"/>
        <end position="111"/>
    </location>
</feature>
<name>A0A5C2RWL6_9APHY</name>
<feature type="transmembrane region" description="Helical" evidence="7">
    <location>
        <begin position="716"/>
        <end position="737"/>
    </location>
</feature>
<feature type="region of interest" description="Disordered" evidence="6">
    <location>
        <begin position="361"/>
        <end position="429"/>
    </location>
</feature>
<feature type="transmembrane region" description="Helical" evidence="7">
    <location>
        <begin position="655"/>
        <end position="677"/>
    </location>
</feature>
<evidence type="ECO:0000256" key="6">
    <source>
        <dbReference type="SAM" id="MobiDB-lite"/>
    </source>
</evidence>
<feature type="domain" description="Threonine/Serine exporter ThrE" evidence="9">
    <location>
        <begin position="793"/>
        <end position="910"/>
    </location>
</feature>
<dbReference type="STRING" id="1328759.A0A5C2RWL6"/>
<feature type="region of interest" description="Disordered" evidence="6">
    <location>
        <begin position="441"/>
        <end position="478"/>
    </location>
</feature>
<evidence type="ECO:0000313" key="11">
    <source>
        <dbReference type="Proteomes" id="UP000313359"/>
    </source>
</evidence>
<evidence type="ECO:0000256" key="7">
    <source>
        <dbReference type="SAM" id="Phobius"/>
    </source>
</evidence>
<dbReference type="GO" id="GO:0016020">
    <property type="term" value="C:membrane"/>
    <property type="evidence" value="ECO:0007669"/>
    <property type="project" value="UniProtKB-SubCell"/>
</dbReference>
<comment type="subcellular location">
    <subcellularLocation>
        <location evidence="1">Membrane</location>
        <topology evidence="1">Multi-pass membrane protein</topology>
    </subcellularLocation>
</comment>
<evidence type="ECO:0000256" key="2">
    <source>
        <dbReference type="ARBA" id="ARBA00022692"/>
    </source>
</evidence>
<feature type="domain" description="Threonine/serine exporter-like N-terminal" evidence="8">
    <location>
        <begin position="497"/>
        <end position="735"/>
    </location>
</feature>
<feature type="region of interest" description="Disordered" evidence="6">
    <location>
        <begin position="137"/>
        <end position="213"/>
    </location>
</feature>
<feature type="compositionally biased region" description="Polar residues" evidence="6">
    <location>
        <begin position="383"/>
        <end position="393"/>
    </location>
</feature>
<feature type="compositionally biased region" description="Basic residues" evidence="6">
    <location>
        <begin position="142"/>
        <end position="162"/>
    </location>
</feature>
<evidence type="ECO:0000259" key="9">
    <source>
        <dbReference type="Pfam" id="PF12821"/>
    </source>
</evidence>
<dbReference type="OrthoDB" id="413008at2759"/>
<evidence type="ECO:0000313" key="10">
    <source>
        <dbReference type="EMBL" id="RPD55215.1"/>
    </source>
</evidence>
<evidence type="ECO:0000256" key="3">
    <source>
        <dbReference type="ARBA" id="ARBA00022989"/>
    </source>
</evidence>
<proteinExistence type="inferred from homology"/>
<feature type="transmembrane region" description="Helical" evidence="7">
    <location>
        <begin position="848"/>
        <end position="873"/>
    </location>
</feature>
<evidence type="ECO:0000256" key="4">
    <source>
        <dbReference type="ARBA" id="ARBA00023136"/>
    </source>
</evidence>
<evidence type="ECO:0000256" key="5">
    <source>
        <dbReference type="ARBA" id="ARBA00034125"/>
    </source>
</evidence>
<feature type="transmembrane region" description="Helical" evidence="7">
    <location>
        <begin position="824"/>
        <end position="841"/>
    </location>
</feature>
<dbReference type="GO" id="GO:0022857">
    <property type="term" value="F:transmembrane transporter activity"/>
    <property type="evidence" value="ECO:0007669"/>
    <property type="project" value="InterPro"/>
</dbReference>
<comment type="similarity">
    <text evidence="5">Belongs to the ThrE exporter (TC 2.A.79) family.</text>
</comment>
<dbReference type="InterPro" id="IPR010619">
    <property type="entry name" value="ThrE-like_N"/>
</dbReference>
<feature type="transmembrane region" description="Helical" evidence="7">
    <location>
        <begin position="631"/>
        <end position="648"/>
    </location>
</feature>
<feature type="compositionally biased region" description="Low complexity" evidence="6">
    <location>
        <begin position="442"/>
        <end position="456"/>
    </location>
</feature>
<reference evidence="10" key="1">
    <citation type="journal article" date="2018" name="Genome Biol. Evol.">
        <title>Genomics and development of Lentinus tigrinus, a white-rot wood-decaying mushroom with dimorphic fruiting bodies.</title>
        <authorList>
            <person name="Wu B."/>
            <person name="Xu Z."/>
            <person name="Knudson A."/>
            <person name="Carlson A."/>
            <person name="Chen N."/>
            <person name="Kovaka S."/>
            <person name="LaButti K."/>
            <person name="Lipzen A."/>
            <person name="Pennachio C."/>
            <person name="Riley R."/>
            <person name="Schakwitz W."/>
            <person name="Umezawa K."/>
            <person name="Ohm R.A."/>
            <person name="Grigoriev I.V."/>
            <person name="Nagy L.G."/>
            <person name="Gibbons J."/>
            <person name="Hibbett D."/>
        </authorList>
    </citation>
    <scope>NUCLEOTIDE SEQUENCE [LARGE SCALE GENOMIC DNA]</scope>
    <source>
        <strain evidence="10">ALCF2SS1-6</strain>
    </source>
</reference>
<dbReference type="PANTHER" id="PTHR31082:SF4">
    <property type="entry name" value="PHEROMONE-REGULATED MEMBRANE PROTEIN 10"/>
    <property type="match status" value="1"/>
</dbReference>